<protein>
    <submittedName>
        <fullName evidence="2">Uncharacterized protein</fullName>
    </submittedName>
</protein>
<evidence type="ECO:0000313" key="2">
    <source>
        <dbReference type="EMBL" id="ASK55324.1"/>
    </source>
</evidence>
<keyword evidence="1" id="KW-0732">Signal</keyword>
<name>A0AAU8WGR6_9VIBR</name>
<dbReference type="GeneID" id="88784328"/>
<proteinExistence type="predicted"/>
<organism evidence="2 3">
    <name type="scientific">Vibrio tarriae</name>
    <dbReference type="NCBI Taxonomy" id="2014742"/>
    <lineage>
        <taxon>Bacteria</taxon>
        <taxon>Pseudomonadati</taxon>
        <taxon>Pseudomonadota</taxon>
        <taxon>Gammaproteobacteria</taxon>
        <taxon>Vibrionales</taxon>
        <taxon>Vibrionaceae</taxon>
        <taxon>Vibrio</taxon>
    </lineage>
</organism>
<reference evidence="2 3" key="2">
    <citation type="submission" date="2017-06" db="EMBL/GenBank/DDBJ databases">
        <title>Complete genome sequence of Vibrio sp. 2521-89, a close relative of Vibrio cholerae isolated from lake water in New Mexico, USA.</title>
        <authorList>
            <person name="Liang K."/>
            <person name="Orata F.D."/>
            <person name="Winkjer N.S."/>
            <person name="Tarr C.L."/>
            <person name="Boucher Y."/>
        </authorList>
    </citation>
    <scope>NUCLEOTIDE SEQUENCE [LARGE SCALE GENOMIC DNA]</scope>
    <source>
        <strain evidence="2 3">2521-89</strain>
    </source>
</reference>
<accession>A0AAU8WGR6</accession>
<evidence type="ECO:0000256" key="1">
    <source>
        <dbReference type="SAM" id="SignalP"/>
    </source>
</evidence>
<sequence length="151" mass="16594">MKPIKLISLLALFSSISANANIIFPGEHNPVATSPVNSSTSSNVIPPIFSILPLTFYDGYTIKDGIFRSEVNICTVAIDNPQYEAKLIWEGRTPKIMILGNTIPDPCRGLATAIIELDLTQFLKDIPINIFQHLEVANRVQFLHSSSISAQ</sequence>
<evidence type="ECO:0000313" key="3">
    <source>
        <dbReference type="Proteomes" id="UP000198371"/>
    </source>
</evidence>
<dbReference type="AlphaFoldDB" id="A0AAU8WGR6"/>
<reference evidence="3" key="1">
    <citation type="journal article" date="2017" name="Genome Announc.">
        <title>Complete Genome Sequence of Vibrio sp. Strain 2521-89, a Close Relative of Vibrio cholerae Isolated from Lake Water in New Mexico, USA.</title>
        <authorList>
            <person name="Liang K."/>
            <person name="Orata F.D."/>
            <person name="Winkjer N.S."/>
            <person name="Rowe L.A."/>
            <person name="Tarr C.L."/>
            <person name="Boucher Y."/>
        </authorList>
    </citation>
    <scope>NUCLEOTIDE SEQUENCE [LARGE SCALE GENOMIC DNA]</scope>
    <source>
        <strain evidence="3">2521-89</strain>
    </source>
</reference>
<dbReference type="Proteomes" id="UP000198371">
    <property type="component" value="Chromosome 1"/>
</dbReference>
<feature type="signal peptide" evidence="1">
    <location>
        <begin position="1"/>
        <end position="20"/>
    </location>
</feature>
<keyword evidence="3" id="KW-1185">Reference proteome</keyword>
<dbReference type="KEGG" id="vti:CEQ48_11205"/>
<dbReference type="RefSeq" id="WP_089071299.1">
    <property type="nucleotide sequence ID" value="NZ_CAWNWD010000036.1"/>
</dbReference>
<gene>
    <name evidence="2" type="ORF">CEQ48_11205</name>
</gene>
<feature type="chain" id="PRO_5043616822" evidence="1">
    <location>
        <begin position="21"/>
        <end position="151"/>
    </location>
</feature>
<dbReference type="EMBL" id="CP022353">
    <property type="protein sequence ID" value="ASK55324.1"/>
    <property type="molecule type" value="Genomic_DNA"/>
</dbReference>